<sequence>MNNLHQYIRELQTCKIDNNQYSVISQQVKLEGIQKLKFISYNVWFDQHNFVERSIELKKIFLNYDPDFICMQEVTQPFLIQLAQDKEICQKYYFSSPFVNQYDVFILSKYPISFKQMFFPSQMGRNLLFGEININNRKIVIGTTHLESLKNNDNYRMEQLKIIKELLSSYDESIFMGDFNMSKLNEEQSIPENYIDIWKALHPNEEGHTMQASKKFPSVRFDRVLLRQSTYWSPSHIEIIGKDPIPYYQNHQKKQIYEIVTPSDHYGLYAEISFNSK</sequence>
<dbReference type="PANTHER" id="PTHR15822:SF4">
    <property type="entry name" value="TYROSYL-DNA PHOSPHODIESTERASE 2"/>
    <property type="match status" value="1"/>
</dbReference>
<dbReference type="GeneID" id="7834362"/>
<dbReference type="GO" id="GO:0003697">
    <property type="term" value="F:single-stranded DNA binding"/>
    <property type="evidence" value="ECO:0007669"/>
    <property type="project" value="TreeGrafter"/>
</dbReference>
<evidence type="ECO:0000259" key="11">
    <source>
        <dbReference type="Pfam" id="PF03372"/>
    </source>
</evidence>
<evidence type="ECO:0000256" key="1">
    <source>
        <dbReference type="ARBA" id="ARBA00001936"/>
    </source>
</evidence>
<keyword evidence="8" id="KW-0460">Magnesium</keyword>
<gene>
    <name evidence="12" type="ORF">TTHERM_00427490</name>
</gene>
<evidence type="ECO:0000256" key="7">
    <source>
        <dbReference type="ARBA" id="ARBA00022801"/>
    </source>
</evidence>
<dbReference type="Gene3D" id="3.60.10.10">
    <property type="entry name" value="Endonuclease/exonuclease/phosphatase"/>
    <property type="match status" value="1"/>
</dbReference>
<reference evidence="13" key="1">
    <citation type="journal article" date="2006" name="PLoS Biol.">
        <title>Macronuclear genome sequence of the ciliate Tetrahymena thermophila, a model eukaryote.</title>
        <authorList>
            <person name="Eisen J.A."/>
            <person name="Coyne R.S."/>
            <person name="Wu M."/>
            <person name="Wu D."/>
            <person name="Thiagarajan M."/>
            <person name="Wortman J.R."/>
            <person name="Badger J.H."/>
            <person name="Ren Q."/>
            <person name="Amedeo P."/>
            <person name="Jones K.M."/>
            <person name="Tallon L.J."/>
            <person name="Delcher A.L."/>
            <person name="Salzberg S.L."/>
            <person name="Silva J.C."/>
            <person name="Haas B.J."/>
            <person name="Majoros W.H."/>
            <person name="Farzad M."/>
            <person name="Carlton J.M."/>
            <person name="Smith R.K. Jr."/>
            <person name="Garg J."/>
            <person name="Pearlman R.E."/>
            <person name="Karrer K.M."/>
            <person name="Sun L."/>
            <person name="Manning G."/>
            <person name="Elde N.C."/>
            <person name="Turkewitz A.P."/>
            <person name="Asai D.J."/>
            <person name="Wilkes D.E."/>
            <person name="Wang Y."/>
            <person name="Cai H."/>
            <person name="Collins K."/>
            <person name="Stewart B.A."/>
            <person name="Lee S.R."/>
            <person name="Wilamowska K."/>
            <person name="Weinberg Z."/>
            <person name="Ruzzo W.L."/>
            <person name="Wloga D."/>
            <person name="Gaertig J."/>
            <person name="Frankel J."/>
            <person name="Tsao C.-C."/>
            <person name="Gorovsky M.A."/>
            <person name="Keeling P.J."/>
            <person name="Waller R.F."/>
            <person name="Patron N.J."/>
            <person name="Cherry J.M."/>
            <person name="Stover N.A."/>
            <person name="Krieger C.J."/>
            <person name="del Toro C."/>
            <person name="Ryder H.F."/>
            <person name="Williamson S.C."/>
            <person name="Barbeau R.A."/>
            <person name="Hamilton E.P."/>
            <person name="Orias E."/>
        </authorList>
    </citation>
    <scope>NUCLEOTIDE SEQUENCE [LARGE SCALE GENOMIC DNA]</scope>
    <source>
        <strain evidence="13">SB210</strain>
    </source>
</reference>
<protein>
    <submittedName>
        <fullName evidence="12">Endonuclease/exonuclease/phosphatase family protein</fullName>
    </submittedName>
</protein>
<dbReference type="GO" id="GO:0070260">
    <property type="term" value="F:5'-tyrosyl-DNA phosphodiesterase activity"/>
    <property type="evidence" value="ECO:0007669"/>
    <property type="project" value="TreeGrafter"/>
</dbReference>
<dbReference type="EMBL" id="GG662724">
    <property type="protein sequence ID" value="EAR93583.1"/>
    <property type="molecule type" value="Genomic_DNA"/>
</dbReference>
<evidence type="ECO:0000256" key="6">
    <source>
        <dbReference type="ARBA" id="ARBA00022763"/>
    </source>
</evidence>
<dbReference type="InParanoid" id="Q23AA9"/>
<dbReference type="Pfam" id="PF03372">
    <property type="entry name" value="Exo_endo_phos"/>
    <property type="match status" value="1"/>
</dbReference>
<dbReference type="KEGG" id="tet:TTHERM_00427490"/>
<comment type="cofactor">
    <cofactor evidence="2">
        <name>Mg(2+)</name>
        <dbReference type="ChEBI" id="CHEBI:18420"/>
    </cofactor>
</comment>
<keyword evidence="13" id="KW-1185">Reference proteome</keyword>
<name>Q23AA9_TETTS</name>
<feature type="domain" description="Endonuclease/exonuclease/phosphatase" evidence="11">
    <location>
        <begin position="39"/>
        <end position="265"/>
    </location>
</feature>
<keyword evidence="9" id="KW-0234">DNA repair</keyword>
<proteinExistence type="predicted"/>
<dbReference type="GO" id="GO:0006302">
    <property type="term" value="P:double-strand break repair"/>
    <property type="evidence" value="ECO:0007669"/>
    <property type="project" value="TreeGrafter"/>
</dbReference>
<evidence type="ECO:0000256" key="4">
    <source>
        <dbReference type="ARBA" id="ARBA00022722"/>
    </source>
</evidence>
<dbReference type="HOGENOM" id="CLU_050478_0_0_1"/>
<keyword evidence="5" id="KW-0479">Metal-binding</keyword>
<evidence type="ECO:0000256" key="8">
    <source>
        <dbReference type="ARBA" id="ARBA00022842"/>
    </source>
</evidence>
<keyword evidence="4" id="KW-0540">Nuclease</keyword>
<accession>Q23AA9</accession>
<keyword evidence="12" id="KW-0255">Endonuclease</keyword>
<dbReference type="InterPro" id="IPR005135">
    <property type="entry name" value="Endo/exonuclease/phosphatase"/>
</dbReference>
<dbReference type="GO" id="GO:0005737">
    <property type="term" value="C:cytoplasm"/>
    <property type="evidence" value="ECO:0007669"/>
    <property type="project" value="TreeGrafter"/>
</dbReference>
<evidence type="ECO:0000313" key="13">
    <source>
        <dbReference type="Proteomes" id="UP000009168"/>
    </source>
</evidence>
<dbReference type="eggNOG" id="KOG2756">
    <property type="taxonomic scope" value="Eukaryota"/>
</dbReference>
<keyword evidence="10" id="KW-0539">Nucleus</keyword>
<evidence type="ECO:0000256" key="5">
    <source>
        <dbReference type="ARBA" id="ARBA00022723"/>
    </source>
</evidence>
<dbReference type="CDD" id="cd09080">
    <property type="entry name" value="TDP2"/>
    <property type="match status" value="1"/>
</dbReference>
<dbReference type="Proteomes" id="UP000009168">
    <property type="component" value="Unassembled WGS sequence"/>
</dbReference>
<evidence type="ECO:0000256" key="10">
    <source>
        <dbReference type="ARBA" id="ARBA00023242"/>
    </source>
</evidence>
<dbReference type="PANTHER" id="PTHR15822">
    <property type="entry name" value="TRAF AND TNF RECEPTOR-ASSOCIATED PROTEIN"/>
    <property type="match status" value="1"/>
</dbReference>
<keyword evidence="6" id="KW-0227">DNA damage</keyword>
<evidence type="ECO:0000256" key="2">
    <source>
        <dbReference type="ARBA" id="ARBA00001946"/>
    </source>
</evidence>
<organism evidence="12 13">
    <name type="scientific">Tetrahymena thermophila (strain SB210)</name>
    <dbReference type="NCBI Taxonomy" id="312017"/>
    <lineage>
        <taxon>Eukaryota</taxon>
        <taxon>Sar</taxon>
        <taxon>Alveolata</taxon>
        <taxon>Ciliophora</taxon>
        <taxon>Intramacronucleata</taxon>
        <taxon>Oligohymenophorea</taxon>
        <taxon>Hymenostomatida</taxon>
        <taxon>Tetrahymenina</taxon>
        <taxon>Tetrahymenidae</taxon>
        <taxon>Tetrahymena</taxon>
    </lineage>
</organism>
<dbReference type="SUPFAM" id="SSF56219">
    <property type="entry name" value="DNase I-like"/>
    <property type="match status" value="1"/>
</dbReference>
<dbReference type="GO" id="GO:0004519">
    <property type="term" value="F:endonuclease activity"/>
    <property type="evidence" value="ECO:0007669"/>
    <property type="project" value="UniProtKB-KW"/>
</dbReference>
<evidence type="ECO:0000256" key="3">
    <source>
        <dbReference type="ARBA" id="ARBA00004322"/>
    </source>
</evidence>
<dbReference type="RefSeq" id="XP_001013828.1">
    <property type="nucleotide sequence ID" value="XM_001013828.1"/>
</dbReference>
<comment type="subcellular location">
    <subcellularLocation>
        <location evidence="3">Nucleus</location>
        <location evidence="3">PML body</location>
    </subcellularLocation>
</comment>
<dbReference type="STRING" id="312017.Q23AA9"/>
<dbReference type="InterPro" id="IPR036691">
    <property type="entry name" value="Endo/exonu/phosph_ase_sf"/>
</dbReference>
<dbReference type="InterPro" id="IPR051547">
    <property type="entry name" value="TDP2-like"/>
</dbReference>
<comment type="cofactor">
    <cofactor evidence="1">
        <name>Mn(2+)</name>
        <dbReference type="ChEBI" id="CHEBI:29035"/>
    </cofactor>
</comment>
<dbReference type="OMA" id="IMMSNDK"/>
<keyword evidence="7" id="KW-0378">Hydrolase</keyword>
<evidence type="ECO:0000313" key="12">
    <source>
        <dbReference type="EMBL" id="EAR93583.1"/>
    </source>
</evidence>
<dbReference type="AlphaFoldDB" id="Q23AA9"/>
<dbReference type="OrthoDB" id="290453at2759"/>
<evidence type="ECO:0000256" key="9">
    <source>
        <dbReference type="ARBA" id="ARBA00023204"/>
    </source>
</evidence>
<dbReference type="GO" id="GO:0046872">
    <property type="term" value="F:metal ion binding"/>
    <property type="evidence" value="ECO:0007669"/>
    <property type="project" value="UniProtKB-KW"/>
</dbReference>